<dbReference type="PRINTS" id="PR00046">
    <property type="entry name" value="SIGMA70FCT"/>
</dbReference>
<keyword evidence="2" id="KW-0731">Sigma factor</keyword>
<dbReference type="Pfam" id="PF04545">
    <property type="entry name" value="Sigma70_r4"/>
    <property type="match status" value="1"/>
</dbReference>
<dbReference type="KEGG" id="nmk:CHR53_24580"/>
<dbReference type="PIRSF" id="PIRSF000770">
    <property type="entry name" value="RNA_pol_sigma-SigE/K"/>
    <property type="match status" value="1"/>
</dbReference>
<accession>A0A3Q9QZD1</accession>
<dbReference type="InterPro" id="IPR007624">
    <property type="entry name" value="RNA_pol_sigma70_r3"/>
</dbReference>
<evidence type="ECO:0000259" key="6">
    <source>
        <dbReference type="Pfam" id="PF04542"/>
    </source>
</evidence>
<evidence type="ECO:0000256" key="4">
    <source>
        <dbReference type="ARBA" id="ARBA00023163"/>
    </source>
</evidence>
<dbReference type="GO" id="GO:0016987">
    <property type="term" value="F:sigma factor activity"/>
    <property type="evidence" value="ECO:0007669"/>
    <property type="project" value="UniProtKB-KW"/>
</dbReference>
<feature type="domain" description="RNA polymerase sigma-70 region 4" evidence="7">
    <location>
        <begin position="178"/>
        <end position="225"/>
    </location>
</feature>
<gene>
    <name evidence="8" type="ORF">CHR53_24580</name>
</gene>
<dbReference type="GO" id="GO:0003677">
    <property type="term" value="F:DNA binding"/>
    <property type="evidence" value="ECO:0007669"/>
    <property type="project" value="UniProtKB-KW"/>
</dbReference>
<evidence type="ECO:0000256" key="1">
    <source>
        <dbReference type="ARBA" id="ARBA00023015"/>
    </source>
</evidence>
<dbReference type="Gene3D" id="1.20.140.160">
    <property type="match status" value="1"/>
</dbReference>
<dbReference type="InterPro" id="IPR000943">
    <property type="entry name" value="RNA_pol_sigma70"/>
</dbReference>
<dbReference type="STRING" id="1193713.GCA_001636315_01815"/>
<evidence type="ECO:0000313" key="8">
    <source>
        <dbReference type="EMBL" id="AZU64158.1"/>
    </source>
</evidence>
<dbReference type="Proteomes" id="UP000282892">
    <property type="component" value="Chromosome"/>
</dbReference>
<evidence type="ECO:0000313" key="9">
    <source>
        <dbReference type="Proteomes" id="UP000282892"/>
    </source>
</evidence>
<dbReference type="Pfam" id="PF04542">
    <property type="entry name" value="Sigma70_r2"/>
    <property type="match status" value="1"/>
</dbReference>
<sequence>MERNVEKVIDQYIPLVHRVVSQMKRSLSSQADENDLISFGMTGLWDAGKKFDPSQGVKFETYAVQRIRGEILDGLRKTDHVSRTLRKKEKTYREAMETLEQSYLRRPTPKEVSEYMGISMKEYEQTQLQLSFIHQDSLDQPKSQEENTMVQQIEDQQSIKQDEWLEAKEQKQILAELIDSLPEREKIILSLIYFENLSFTDVSKIFGLHKSRISQLHNQAIKRLRTAMAKHGDGSLVSF</sequence>
<dbReference type="Pfam" id="PF04539">
    <property type="entry name" value="Sigma70_r3"/>
    <property type="match status" value="1"/>
</dbReference>
<dbReference type="GO" id="GO:0006352">
    <property type="term" value="P:DNA-templated transcription initiation"/>
    <property type="evidence" value="ECO:0007669"/>
    <property type="project" value="InterPro"/>
</dbReference>
<name>A0A3Q9QZD1_9BACI</name>
<dbReference type="InterPro" id="IPR014284">
    <property type="entry name" value="RNA_pol_sigma-70_dom"/>
</dbReference>
<dbReference type="SUPFAM" id="SSF88946">
    <property type="entry name" value="Sigma2 domain of RNA polymerase sigma factors"/>
    <property type="match status" value="1"/>
</dbReference>
<keyword evidence="3" id="KW-0238">DNA-binding</keyword>
<reference evidence="8 9" key="1">
    <citation type="submission" date="2017-07" db="EMBL/GenBank/DDBJ databases">
        <title>The complete genome sequence of Bacillus mesonae strain H20-5, an efficient strain improving plant abiotic stress resistance.</title>
        <authorList>
            <person name="Kim S.Y."/>
            <person name="Song H."/>
            <person name="Sang M.K."/>
            <person name="Weon H.-Y."/>
            <person name="Song J."/>
        </authorList>
    </citation>
    <scope>NUCLEOTIDE SEQUENCE [LARGE SCALE GENOMIC DNA]</scope>
    <source>
        <strain evidence="8 9">H20-5</strain>
    </source>
</reference>
<dbReference type="Gene3D" id="1.10.1740.10">
    <property type="match status" value="1"/>
</dbReference>
<dbReference type="GO" id="GO:0003899">
    <property type="term" value="F:DNA-directed RNA polymerase activity"/>
    <property type="evidence" value="ECO:0007669"/>
    <property type="project" value="InterPro"/>
</dbReference>
<evidence type="ECO:0000256" key="3">
    <source>
        <dbReference type="ARBA" id="ARBA00023125"/>
    </source>
</evidence>
<dbReference type="PANTHER" id="PTHR30385">
    <property type="entry name" value="SIGMA FACTOR F FLAGELLAR"/>
    <property type="match status" value="1"/>
</dbReference>
<dbReference type="InterPro" id="IPR013324">
    <property type="entry name" value="RNA_pol_sigma_r3/r4-like"/>
</dbReference>
<dbReference type="PANTHER" id="PTHR30385:SF7">
    <property type="entry name" value="RNA POLYMERASE SIGMA FACTOR FLIA"/>
    <property type="match status" value="1"/>
</dbReference>
<evidence type="ECO:0000256" key="2">
    <source>
        <dbReference type="ARBA" id="ARBA00023082"/>
    </source>
</evidence>
<keyword evidence="9" id="KW-1185">Reference proteome</keyword>
<dbReference type="InterPro" id="IPR007630">
    <property type="entry name" value="RNA_pol_sigma70_r4"/>
</dbReference>
<feature type="domain" description="RNA polymerase sigma-70 region 2" evidence="6">
    <location>
        <begin position="9"/>
        <end position="79"/>
    </location>
</feature>
<dbReference type="InterPro" id="IPR013325">
    <property type="entry name" value="RNA_pol_sigma_r2"/>
</dbReference>
<dbReference type="NCBIfam" id="TIGR02937">
    <property type="entry name" value="sigma70-ECF"/>
    <property type="match status" value="1"/>
</dbReference>
<dbReference type="CDD" id="cd06171">
    <property type="entry name" value="Sigma70_r4"/>
    <property type="match status" value="1"/>
</dbReference>
<organism evidence="8 9">
    <name type="scientific">Neobacillus mesonae</name>
    <dbReference type="NCBI Taxonomy" id="1193713"/>
    <lineage>
        <taxon>Bacteria</taxon>
        <taxon>Bacillati</taxon>
        <taxon>Bacillota</taxon>
        <taxon>Bacilli</taxon>
        <taxon>Bacillales</taxon>
        <taxon>Bacillaceae</taxon>
        <taxon>Neobacillus</taxon>
    </lineage>
</organism>
<proteinExistence type="predicted"/>
<dbReference type="NCBIfam" id="TIGR02479">
    <property type="entry name" value="FliA_WhiG"/>
    <property type="match status" value="1"/>
</dbReference>
<feature type="domain" description="RNA polymerase sigma-70 region 3" evidence="5">
    <location>
        <begin position="92"/>
        <end position="161"/>
    </location>
</feature>
<dbReference type="RefSeq" id="WP_066388249.1">
    <property type="nucleotide sequence ID" value="NZ_CP022572.1"/>
</dbReference>
<dbReference type="OrthoDB" id="9799825at2"/>
<evidence type="ECO:0000259" key="7">
    <source>
        <dbReference type="Pfam" id="PF04545"/>
    </source>
</evidence>
<protein>
    <submittedName>
        <fullName evidence="8">FliA/WhiG family RNA polymerase sigma factor</fullName>
    </submittedName>
</protein>
<keyword evidence="1" id="KW-0805">Transcription regulation</keyword>
<dbReference type="EMBL" id="CP022572">
    <property type="protein sequence ID" value="AZU64158.1"/>
    <property type="molecule type" value="Genomic_DNA"/>
</dbReference>
<evidence type="ECO:0000259" key="5">
    <source>
        <dbReference type="Pfam" id="PF04539"/>
    </source>
</evidence>
<dbReference type="InterPro" id="IPR012845">
    <property type="entry name" value="RNA_pol_sigma_FliA_WhiG"/>
</dbReference>
<dbReference type="SUPFAM" id="SSF88659">
    <property type="entry name" value="Sigma3 and sigma4 domains of RNA polymerase sigma factors"/>
    <property type="match status" value="2"/>
</dbReference>
<dbReference type="AlphaFoldDB" id="A0A3Q9QZD1"/>
<keyword evidence="4" id="KW-0804">Transcription</keyword>
<dbReference type="InterPro" id="IPR007627">
    <property type="entry name" value="RNA_pol_sigma70_r2"/>
</dbReference>